<dbReference type="InterPro" id="IPR037294">
    <property type="entry name" value="ABC_BtuC-like"/>
</dbReference>
<dbReference type="PANTHER" id="PTHR30472:SF37">
    <property type="entry name" value="FE(3+) DICITRATE TRANSPORT SYSTEM PERMEASE PROTEIN FECD-RELATED"/>
    <property type="match status" value="1"/>
</dbReference>
<feature type="transmembrane region" description="Helical" evidence="8">
    <location>
        <begin position="73"/>
        <end position="94"/>
    </location>
</feature>
<organism evidence="9 10">
    <name type="scientific">Robbsia andropogonis</name>
    <dbReference type="NCBI Taxonomy" id="28092"/>
    <lineage>
        <taxon>Bacteria</taxon>
        <taxon>Pseudomonadati</taxon>
        <taxon>Pseudomonadota</taxon>
        <taxon>Betaproteobacteria</taxon>
        <taxon>Burkholderiales</taxon>
        <taxon>Burkholderiaceae</taxon>
        <taxon>Robbsia</taxon>
    </lineage>
</organism>
<evidence type="ECO:0000313" key="9">
    <source>
        <dbReference type="EMBL" id="KKB63452.1"/>
    </source>
</evidence>
<feature type="transmembrane region" description="Helical" evidence="8">
    <location>
        <begin position="106"/>
        <end position="128"/>
    </location>
</feature>
<dbReference type="OrthoDB" id="9811721at2"/>
<feature type="transmembrane region" description="Helical" evidence="8">
    <location>
        <begin position="549"/>
        <end position="571"/>
    </location>
</feature>
<sequence length="683" mass="70662">MPVVVLPFLFIALALLAHGLAQQLPVSTWPRLFGLAFDHGASVGGIGRPVTDHASHAASAVETLSILLVRYGWLPRVVIALIAGGALSLAGVIFQQVLRNPLAEPLTLGVASGGYLALTVAAVVAPALVADARFAVAFGGAAVAMLLTMAFAARRGFSSLSVILAGMIVNLYCGAVAVLLTIVYERSLTAVFIWGGGVLSQSGWQGVLWLLPRVLVGAVLAALLIRPLRLFSLDDAQMSQLGLRLAWIRPLALTLAVLLSASVVSAVGVIGFIGLAGPALARLVGARRLRDQLLWAPVIGALLLLIADQVVQALPPALGAQLPTGAAIALLGGPLLLWMLHRFRLDGARPETLHAAAPRRALHGPAWVLTILLLIGVWLSLHLGRDVGGGGGQGGWTWADASTLPQLMYWRWPRLLASLASGIMLALAGTLLQRVTGNPMASPELLGVSGGAMVGTLLLALSLAALGMAPGTGWLLLGASAGALLFLAALLAIGRRRRFAPGHVLLGGIALSAFAQAVIVLATASGGAYATLIRPLLYGSTYLVSPGTAVGVAVSAVLLTLLAMLCARWLDMLPLGGDIADGLGMDSGHARLVLLLLSAVASAAATLIVGPMSFVGLMAPHLARLLGFNRARSQLWIAALIGAVLMVLADWLGRNVIFPQQMPAGILATLIGGPYLLWLLQKR</sequence>
<evidence type="ECO:0000256" key="8">
    <source>
        <dbReference type="SAM" id="Phobius"/>
    </source>
</evidence>
<protein>
    <submittedName>
        <fullName evidence="9">ABC transporter permease</fullName>
    </submittedName>
</protein>
<dbReference type="CDD" id="cd06550">
    <property type="entry name" value="TM_ABC_iron-siderophores_like"/>
    <property type="match status" value="2"/>
</dbReference>
<feature type="transmembrane region" description="Helical" evidence="8">
    <location>
        <begin position="592"/>
        <end position="614"/>
    </location>
</feature>
<evidence type="ECO:0000256" key="4">
    <source>
        <dbReference type="ARBA" id="ARBA00022475"/>
    </source>
</evidence>
<feature type="transmembrane region" description="Helical" evidence="8">
    <location>
        <begin position="320"/>
        <end position="340"/>
    </location>
</feature>
<dbReference type="GO" id="GO:0022857">
    <property type="term" value="F:transmembrane transporter activity"/>
    <property type="evidence" value="ECO:0007669"/>
    <property type="project" value="InterPro"/>
</dbReference>
<feature type="transmembrane region" description="Helical" evidence="8">
    <location>
        <begin position="293"/>
        <end position="314"/>
    </location>
</feature>
<feature type="transmembrane region" description="Helical" evidence="8">
    <location>
        <begin position="505"/>
        <end position="529"/>
    </location>
</feature>
<dbReference type="STRING" id="28092.WM40_11460"/>
<name>A0A0F5K1M4_9BURK</name>
<comment type="subcellular location">
    <subcellularLocation>
        <location evidence="1">Cell membrane</location>
        <topology evidence="1">Multi-pass membrane protein</topology>
    </subcellularLocation>
</comment>
<keyword evidence="3" id="KW-0813">Transport</keyword>
<evidence type="ECO:0000256" key="1">
    <source>
        <dbReference type="ARBA" id="ARBA00004651"/>
    </source>
</evidence>
<dbReference type="EMBL" id="LAQU01000010">
    <property type="protein sequence ID" value="KKB63452.1"/>
    <property type="molecule type" value="Genomic_DNA"/>
</dbReference>
<feature type="transmembrane region" description="Helical" evidence="8">
    <location>
        <begin position="246"/>
        <end position="263"/>
    </location>
</feature>
<feature type="transmembrane region" description="Helical" evidence="8">
    <location>
        <begin position="664"/>
        <end position="681"/>
    </location>
</feature>
<comment type="similarity">
    <text evidence="2">Belongs to the binding-protein-dependent transport system permease family. FecCD subfamily.</text>
</comment>
<dbReference type="InterPro" id="IPR000522">
    <property type="entry name" value="ABC_transptr_permease_BtuC"/>
</dbReference>
<dbReference type="NCBIfam" id="NF007866">
    <property type="entry name" value="PRK10577.1-2"/>
    <property type="match status" value="1"/>
</dbReference>
<dbReference type="Pfam" id="PF01032">
    <property type="entry name" value="FecCD"/>
    <property type="match status" value="2"/>
</dbReference>
<dbReference type="PATRIC" id="fig|28092.6.peg.2688"/>
<feature type="transmembrane region" description="Helical" evidence="8">
    <location>
        <begin position="474"/>
        <end position="493"/>
    </location>
</feature>
<dbReference type="GO" id="GO:0033214">
    <property type="term" value="P:siderophore-iron import into cell"/>
    <property type="evidence" value="ECO:0007669"/>
    <property type="project" value="TreeGrafter"/>
</dbReference>
<feature type="transmembrane region" description="Helical" evidence="8">
    <location>
        <begin position="634"/>
        <end position="652"/>
    </location>
</feature>
<evidence type="ECO:0000256" key="3">
    <source>
        <dbReference type="ARBA" id="ARBA00022448"/>
    </source>
</evidence>
<evidence type="ECO:0000256" key="7">
    <source>
        <dbReference type="ARBA" id="ARBA00023136"/>
    </source>
</evidence>
<evidence type="ECO:0000313" key="10">
    <source>
        <dbReference type="Proteomes" id="UP000033618"/>
    </source>
</evidence>
<feature type="transmembrane region" description="Helical" evidence="8">
    <location>
        <begin position="160"/>
        <end position="184"/>
    </location>
</feature>
<keyword evidence="4" id="KW-1003">Cell membrane</keyword>
<dbReference type="Gene3D" id="1.10.3470.10">
    <property type="entry name" value="ABC transporter involved in vitamin B12 uptake, BtuC"/>
    <property type="match status" value="2"/>
</dbReference>
<evidence type="ECO:0000256" key="6">
    <source>
        <dbReference type="ARBA" id="ARBA00022989"/>
    </source>
</evidence>
<dbReference type="SUPFAM" id="SSF81345">
    <property type="entry name" value="ABC transporter involved in vitamin B12 uptake, BtuC"/>
    <property type="match status" value="2"/>
</dbReference>
<dbReference type="Proteomes" id="UP000033618">
    <property type="component" value="Unassembled WGS sequence"/>
</dbReference>
<keyword evidence="5 8" id="KW-0812">Transmembrane</keyword>
<evidence type="ECO:0000256" key="2">
    <source>
        <dbReference type="ARBA" id="ARBA00007935"/>
    </source>
</evidence>
<dbReference type="PANTHER" id="PTHR30472">
    <property type="entry name" value="FERRIC ENTEROBACTIN TRANSPORT SYSTEM PERMEASE PROTEIN"/>
    <property type="match status" value="1"/>
</dbReference>
<feature type="transmembrane region" description="Helical" evidence="8">
    <location>
        <begin position="269"/>
        <end position="286"/>
    </location>
</feature>
<keyword evidence="10" id="KW-1185">Reference proteome</keyword>
<reference evidence="9 10" key="1">
    <citation type="submission" date="2015-03" db="EMBL/GenBank/DDBJ databases">
        <title>Draft Genome Sequence of Burkholderia andropogonis type strain ICMP2807, isolated from Sorghum bicolor.</title>
        <authorList>
            <person name="Lopes-Santos L."/>
            <person name="Castro D.B."/>
            <person name="Ottoboni L.M."/>
            <person name="Park D."/>
            <person name="Weirc B.S."/>
            <person name="Destefano S.A."/>
        </authorList>
    </citation>
    <scope>NUCLEOTIDE SEQUENCE [LARGE SCALE GENOMIC DNA]</scope>
    <source>
        <strain evidence="9 10">ICMP2807</strain>
    </source>
</reference>
<gene>
    <name evidence="9" type="ORF">WM40_11460</name>
</gene>
<dbReference type="GO" id="GO:0005886">
    <property type="term" value="C:plasma membrane"/>
    <property type="evidence" value="ECO:0007669"/>
    <property type="project" value="UniProtKB-SubCell"/>
</dbReference>
<keyword evidence="6 8" id="KW-1133">Transmembrane helix</keyword>
<proteinExistence type="inferred from homology"/>
<feature type="transmembrane region" description="Helical" evidence="8">
    <location>
        <begin position="445"/>
        <end position="468"/>
    </location>
</feature>
<feature type="transmembrane region" description="Helical" evidence="8">
    <location>
        <begin position="134"/>
        <end position="153"/>
    </location>
</feature>
<accession>A0A0F5K1M4</accession>
<comment type="caution">
    <text evidence="9">The sequence shown here is derived from an EMBL/GenBank/DDBJ whole genome shotgun (WGS) entry which is preliminary data.</text>
</comment>
<feature type="transmembrane region" description="Helical" evidence="8">
    <location>
        <begin position="415"/>
        <end position="433"/>
    </location>
</feature>
<feature type="transmembrane region" description="Helical" evidence="8">
    <location>
        <begin position="361"/>
        <end position="381"/>
    </location>
</feature>
<evidence type="ECO:0000256" key="5">
    <source>
        <dbReference type="ARBA" id="ARBA00022692"/>
    </source>
</evidence>
<keyword evidence="7 8" id="KW-0472">Membrane</keyword>
<dbReference type="AlphaFoldDB" id="A0A0F5K1M4"/>
<feature type="transmembrane region" description="Helical" evidence="8">
    <location>
        <begin position="204"/>
        <end position="225"/>
    </location>
</feature>